<protein>
    <recommendedName>
        <fullName evidence="3">Sigma-70 family RNA polymerase sigma factor</fullName>
    </recommendedName>
</protein>
<evidence type="ECO:0000313" key="1">
    <source>
        <dbReference type="EMBL" id="TDD96032.1"/>
    </source>
</evidence>
<proteinExistence type="predicted"/>
<accession>A0A4R5CFM0</accession>
<evidence type="ECO:0000313" key="2">
    <source>
        <dbReference type="Proteomes" id="UP000294739"/>
    </source>
</evidence>
<sequence>MKTMPPSIDPHALITDQLNAEWRGLSGRPVPRRWPLAALPGCDTLGDAFDTIAWARRHQPAAADQMLLTLLTLRTENGDDLAGRLVLQALLGRSVNLARRAHRIGSPGLRGDLPQLTAAAVGALWHAIAAYPLLRRPRKVSVNLCMDTLAHFTTVLDDRAPEAVDIALLESAEPVFSVRGPAPALEVLDALSWGIGVRVITPEDASLLLRVYCPSPGHDGGALAVARELGLTPATVRQRCSRAVQRLAAAVRSHRKVWADAA</sequence>
<name>A0A4R5CFM0_9ACTN</name>
<gene>
    <name evidence="1" type="ORF">E1269_30815</name>
</gene>
<keyword evidence="2" id="KW-1185">Reference proteome</keyword>
<dbReference type="OrthoDB" id="4453977at2"/>
<dbReference type="EMBL" id="SMKZ01000086">
    <property type="protein sequence ID" value="TDD96032.1"/>
    <property type="molecule type" value="Genomic_DNA"/>
</dbReference>
<organism evidence="1 2">
    <name type="scientific">Jiangella asiatica</name>
    <dbReference type="NCBI Taxonomy" id="2530372"/>
    <lineage>
        <taxon>Bacteria</taxon>
        <taxon>Bacillati</taxon>
        <taxon>Actinomycetota</taxon>
        <taxon>Actinomycetes</taxon>
        <taxon>Jiangellales</taxon>
        <taxon>Jiangellaceae</taxon>
        <taxon>Jiangella</taxon>
    </lineage>
</organism>
<comment type="caution">
    <text evidence="1">The sequence shown here is derived from an EMBL/GenBank/DDBJ whole genome shotgun (WGS) entry which is preliminary data.</text>
</comment>
<reference evidence="1 2" key="1">
    <citation type="submission" date="2019-03" db="EMBL/GenBank/DDBJ databases">
        <title>Draft genome sequences of novel Actinobacteria.</title>
        <authorList>
            <person name="Sahin N."/>
            <person name="Ay H."/>
            <person name="Saygin H."/>
        </authorList>
    </citation>
    <scope>NUCLEOTIDE SEQUENCE [LARGE SCALE GENOMIC DNA]</scope>
    <source>
        <strain evidence="1 2">5K138</strain>
    </source>
</reference>
<dbReference type="AlphaFoldDB" id="A0A4R5CFM0"/>
<dbReference type="InParanoid" id="A0A4R5CFM0"/>
<evidence type="ECO:0008006" key="3">
    <source>
        <dbReference type="Google" id="ProtNLM"/>
    </source>
</evidence>
<dbReference type="Proteomes" id="UP000294739">
    <property type="component" value="Unassembled WGS sequence"/>
</dbReference>
<dbReference type="RefSeq" id="WP_131901889.1">
    <property type="nucleotide sequence ID" value="NZ_SMKZ01000086.1"/>
</dbReference>